<gene>
    <name evidence="1" type="ORF">MHBO_000728</name>
</gene>
<reference evidence="1 2" key="1">
    <citation type="journal article" date="2024" name="BMC Biol.">
        <title>Comparative genomics of Ascetosporea gives new insight into the evolutionary basis for animal parasitism in Rhizaria.</title>
        <authorList>
            <person name="Hiltunen Thoren M."/>
            <person name="Onut-Brannstrom I."/>
            <person name="Alfjorden A."/>
            <person name="Peckova H."/>
            <person name="Swords F."/>
            <person name="Hooper C."/>
            <person name="Holzer A.S."/>
            <person name="Bass D."/>
            <person name="Burki F."/>
        </authorList>
    </citation>
    <scope>NUCLEOTIDE SEQUENCE [LARGE SCALE GENOMIC DNA]</scope>
    <source>
        <strain evidence="1">20-A016</strain>
    </source>
</reference>
<evidence type="ECO:0000313" key="1">
    <source>
        <dbReference type="EMBL" id="MES1918828.1"/>
    </source>
</evidence>
<keyword evidence="2" id="KW-1185">Reference proteome</keyword>
<evidence type="ECO:0000313" key="2">
    <source>
        <dbReference type="Proteomes" id="UP001439008"/>
    </source>
</evidence>
<name>A0ABV2AGL8_9EUKA</name>
<protein>
    <recommendedName>
        <fullName evidence="3">R3H domain-containing protein</fullName>
    </recommendedName>
</protein>
<organism evidence="1 2">
    <name type="scientific">Bonamia ostreae</name>
    <dbReference type="NCBI Taxonomy" id="126728"/>
    <lineage>
        <taxon>Eukaryota</taxon>
        <taxon>Sar</taxon>
        <taxon>Rhizaria</taxon>
        <taxon>Endomyxa</taxon>
        <taxon>Ascetosporea</taxon>
        <taxon>Haplosporida</taxon>
        <taxon>Bonamia</taxon>
    </lineage>
</organism>
<dbReference type="Proteomes" id="UP001439008">
    <property type="component" value="Unassembled WGS sequence"/>
</dbReference>
<dbReference type="InterPro" id="IPR001656">
    <property type="entry name" value="PsdUridine_synth_TruD"/>
</dbReference>
<accession>A0ABV2AGL8</accession>
<sequence length="183" mass="21177">MSLLDEASKAAIERYLEIAESSKYRTGKANQKSVGMTEFVSKEVPGMKFEVKQKCRDFLVQEIPRSKAPLVLKNCQLPQTECDFYRLKRKRKFERTNYPTKEIACIEAEKILRELLPQKEKNSVLAFLKEADKEEAALKIEKKLNKEDRKLVHQMISKNFSLFDSETVNGEAESSLKNIKVLQ</sequence>
<comment type="caution">
    <text evidence="1">The sequence shown here is derived from an EMBL/GenBank/DDBJ whole genome shotgun (WGS) entry which is preliminary data.</text>
</comment>
<dbReference type="PANTHER" id="PTHR13326">
    <property type="entry name" value="TRNA PSEUDOURIDINE SYNTHASE D"/>
    <property type="match status" value="1"/>
</dbReference>
<dbReference type="EMBL" id="JBDODL010000134">
    <property type="protein sequence ID" value="MES1918828.1"/>
    <property type="molecule type" value="Genomic_DNA"/>
</dbReference>
<proteinExistence type="predicted"/>
<dbReference type="PANTHER" id="PTHR13326:SF21">
    <property type="entry name" value="PSEUDOURIDYLATE SYNTHASE PUS7L"/>
    <property type="match status" value="1"/>
</dbReference>
<evidence type="ECO:0008006" key="3">
    <source>
        <dbReference type="Google" id="ProtNLM"/>
    </source>
</evidence>